<evidence type="ECO:0000256" key="1">
    <source>
        <dbReference type="SAM" id="Phobius"/>
    </source>
</evidence>
<dbReference type="GeneID" id="39851030"/>
<evidence type="ECO:0000313" key="3">
    <source>
        <dbReference type="Proteomes" id="UP000296822"/>
    </source>
</evidence>
<dbReference type="Proteomes" id="UP000296822">
    <property type="component" value="Chromosome"/>
</dbReference>
<proteinExistence type="predicted"/>
<keyword evidence="1" id="KW-0812">Transmembrane</keyword>
<dbReference type="EMBL" id="CP031305">
    <property type="protein sequence ID" value="QCC54289.1"/>
    <property type="molecule type" value="Genomic_DNA"/>
</dbReference>
<dbReference type="KEGG" id="nbg:DV706_07185"/>
<dbReference type="AlphaFoldDB" id="A0A4D6HK17"/>
<keyword evidence="1" id="KW-1133">Transmembrane helix</keyword>
<keyword evidence="1" id="KW-0472">Membrane</keyword>
<accession>A0A4D6HK17</accession>
<gene>
    <name evidence="2" type="ORF">DV706_07185</name>
</gene>
<reference evidence="2 3" key="1">
    <citation type="journal article" date="2019" name="Nat. Commun.">
        <title>A new type of DNA phosphorothioation-based antiviral system in archaea.</title>
        <authorList>
            <person name="Xiong L."/>
            <person name="Liu S."/>
            <person name="Chen S."/>
            <person name="Xiao Y."/>
            <person name="Zhu B."/>
            <person name="Gao Y."/>
            <person name="Zhang Y."/>
            <person name="Chen B."/>
            <person name="Luo J."/>
            <person name="Deng Z."/>
            <person name="Chen X."/>
            <person name="Wang L."/>
            <person name="Chen S."/>
        </authorList>
    </citation>
    <scope>NUCLEOTIDE SEQUENCE [LARGE SCALE GENOMIC DNA]</scope>
    <source>
        <strain evidence="2 3">JCM 10635</strain>
    </source>
</reference>
<protein>
    <submittedName>
        <fullName evidence="2">Uncharacterized protein</fullName>
    </submittedName>
</protein>
<evidence type="ECO:0000313" key="2">
    <source>
        <dbReference type="EMBL" id="QCC54289.1"/>
    </source>
</evidence>
<dbReference type="RefSeq" id="WP_006065302.1">
    <property type="nucleotide sequence ID" value="NZ_CP031305.1"/>
</dbReference>
<sequence>MMWQDLVFMLGSGLSIIFLAPTLRDASARVPLGTSLPSMGIGFVYGVTFATLGMTFSAVGAFAAGMMWSLIALIRSPGGIGLSLRLFRVESVSLFIADLRRWLASFRSSSPVEQYVTADVAYDQQHGYRHTTETPAD</sequence>
<name>A0A4D6HK17_9EURY</name>
<feature type="transmembrane region" description="Helical" evidence="1">
    <location>
        <begin position="48"/>
        <end position="74"/>
    </location>
</feature>
<organism evidence="2 3">
    <name type="scientific">Natronorubrum bangense</name>
    <dbReference type="NCBI Taxonomy" id="61858"/>
    <lineage>
        <taxon>Archaea</taxon>
        <taxon>Methanobacteriati</taxon>
        <taxon>Methanobacteriota</taxon>
        <taxon>Stenosarchaea group</taxon>
        <taxon>Halobacteria</taxon>
        <taxon>Halobacteriales</taxon>
        <taxon>Natrialbaceae</taxon>
        <taxon>Natronorubrum</taxon>
    </lineage>
</organism>